<organism evidence="1 2">
    <name type="scientific">Cymbomonas tetramitiformis</name>
    <dbReference type="NCBI Taxonomy" id="36881"/>
    <lineage>
        <taxon>Eukaryota</taxon>
        <taxon>Viridiplantae</taxon>
        <taxon>Chlorophyta</taxon>
        <taxon>Pyramimonadophyceae</taxon>
        <taxon>Pyramimonadales</taxon>
        <taxon>Pyramimonadaceae</taxon>
        <taxon>Cymbomonas</taxon>
    </lineage>
</organism>
<evidence type="ECO:0000313" key="1">
    <source>
        <dbReference type="EMBL" id="KAK3251392.1"/>
    </source>
</evidence>
<sequence>MAGGTRDAANNTKFLWWLVRVLKNEDGDLYPPGHAGAPKEKCVCLACSKKLAAQTQRIASHYAQKRGCGVEICVGATSQRLDESETDFQESRKRQFIAAKERCAEFLKEQERLKEKKREVEGLNRVTAGGEISNKRRQTTLPHARSRELQEAADVSLARVLYLNNIPPFVLDSKSMQVTYFYGPAPVEGASEEEVTAYKAHRASQLAKRCAAEIQLLQFKMKRGVFARDTVWEVVKTVSAADFWFLYGGAVKELQLPAMRACAQVSGAGAAERGHKVMNMVETKTRNRMHCWK</sequence>
<evidence type="ECO:0000313" key="2">
    <source>
        <dbReference type="Proteomes" id="UP001190700"/>
    </source>
</evidence>
<name>A0AAE0F4T8_9CHLO</name>
<accession>A0AAE0F4T8</accession>
<keyword evidence="2" id="KW-1185">Reference proteome</keyword>
<gene>
    <name evidence="1" type="ORF">CYMTET_39266</name>
</gene>
<dbReference type="Proteomes" id="UP001190700">
    <property type="component" value="Unassembled WGS sequence"/>
</dbReference>
<protein>
    <submittedName>
        <fullName evidence="1">Uncharacterized protein</fullName>
    </submittedName>
</protein>
<reference evidence="1 2" key="1">
    <citation type="journal article" date="2015" name="Genome Biol. Evol.">
        <title>Comparative Genomics of a Bacterivorous Green Alga Reveals Evolutionary Causalities and Consequences of Phago-Mixotrophic Mode of Nutrition.</title>
        <authorList>
            <person name="Burns J.A."/>
            <person name="Paasch A."/>
            <person name="Narechania A."/>
            <person name="Kim E."/>
        </authorList>
    </citation>
    <scope>NUCLEOTIDE SEQUENCE [LARGE SCALE GENOMIC DNA]</scope>
    <source>
        <strain evidence="1 2">PLY_AMNH</strain>
    </source>
</reference>
<dbReference type="AlphaFoldDB" id="A0AAE0F4T8"/>
<dbReference type="EMBL" id="LGRX02026061">
    <property type="protein sequence ID" value="KAK3251392.1"/>
    <property type="molecule type" value="Genomic_DNA"/>
</dbReference>
<comment type="caution">
    <text evidence="1">The sequence shown here is derived from an EMBL/GenBank/DDBJ whole genome shotgun (WGS) entry which is preliminary data.</text>
</comment>
<proteinExistence type="predicted"/>